<evidence type="ECO:0000256" key="5">
    <source>
        <dbReference type="SAM" id="Phobius"/>
    </source>
</evidence>
<feature type="transmembrane region" description="Helical" evidence="5">
    <location>
        <begin position="6"/>
        <end position="22"/>
    </location>
</feature>
<reference evidence="7 9" key="2">
    <citation type="submission" date="2018-11" db="EMBL/GenBank/DDBJ databases">
        <authorList>
            <consortium name="Pathogen Informatics"/>
        </authorList>
    </citation>
    <scope>NUCLEOTIDE SEQUENCE [LARGE SCALE GENOMIC DNA]</scope>
    <source>
        <strain evidence="7 9">NCTC12929</strain>
    </source>
</reference>
<feature type="transmembrane region" description="Helical" evidence="5">
    <location>
        <begin position="29"/>
        <end position="47"/>
    </location>
</feature>
<dbReference type="Proteomes" id="UP000255515">
    <property type="component" value="Unassembled WGS sequence"/>
</dbReference>
<dbReference type="EMBL" id="UYIV01000001">
    <property type="protein sequence ID" value="VDH04524.1"/>
    <property type="molecule type" value="Genomic_DNA"/>
</dbReference>
<feature type="transmembrane region" description="Helical" evidence="5">
    <location>
        <begin position="122"/>
        <end position="142"/>
    </location>
</feature>
<evidence type="ECO:0000256" key="2">
    <source>
        <dbReference type="ARBA" id="ARBA00022692"/>
    </source>
</evidence>
<dbReference type="Proteomes" id="UP000270205">
    <property type="component" value="Unassembled WGS sequence"/>
</dbReference>
<dbReference type="InterPro" id="IPR003689">
    <property type="entry name" value="ZIP"/>
</dbReference>
<dbReference type="PANTHER" id="PTHR11040:SF198">
    <property type="entry name" value="METAL HOMEOSTASIS FACTOR ATX2"/>
    <property type="match status" value="1"/>
</dbReference>
<dbReference type="PANTHER" id="PTHR11040">
    <property type="entry name" value="ZINC/IRON TRANSPORTER"/>
    <property type="match status" value="1"/>
</dbReference>
<evidence type="ECO:0000256" key="3">
    <source>
        <dbReference type="ARBA" id="ARBA00022989"/>
    </source>
</evidence>
<proteinExistence type="predicted"/>
<feature type="transmembrane region" description="Helical" evidence="5">
    <location>
        <begin position="175"/>
        <end position="197"/>
    </location>
</feature>
<keyword evidence="3 5" id="KW-1133">Transmembrane helix</keyword>
<dbReference type="Pfam" id="PF02535">
    <property type="entry name" value="Zip"/>
    <property type="match status" value="1"/>
</dbReference>
<protein>
    <submittedName>
        <fullName evidence="6">ZIP Zinc transporter</fullName>
    </submittedName>
</protein>
<dbReference type="RefSeq" id="WP_002664475.1">
    <property type="nucleotide sequence ID" value="NZ_JAXFPJ010000030.1"/>
</dbReference>
<organism evidence="6 8">
    <name type="scientific">Bergeyella zoohelcum</name>
    <dbReference type="NCBI Taxonomy" id="1015"/>
    <lineage>
        <taxon>Bacteria</taxon>
        <taxon>Pseudomonadati</taxon>
        <taxon>Bacteroidota</taxon>
        <taxon>Flavobacteriia</taxon>
        <taxon>Flavobacteriales</taxon>
        <taxon>Weeksellaceae</taxon>
        <taxon>Bergeyella</taxon>
    </lineage>
</organism>
<evidence type="ECO:0000256" key="4">
    <source>
        <dbReference type="ARBA" id="ARBA00023136"/>
    </source>
</evidence>
<name>A0A376C037_9FLAO</name>
<dbReference type="GO" id="GO:0005385">
    <property type="term" value="F:zinc ion transmembrane transporter activity"/>
    <property type="evidence" value="ECO:0007669"/>
    <property type="project" value="TreeGrafter"/>
</dbReference>
<evidence type="ECO:0000313" key="6">
    <source>
        <dbReference type="EMBL" id="SSZ55548.1"/>
    </source>
</evidence>
<feature type="transmembrane region" description="Helical" evidence="5">
    <location>
        <begin position="92"/>
        <end position="110"/>
    </location>
</feature>
<feature type="transmembrane region" description="Helical" evidence="5">
    <location>
        <begin position="53"/>
        <end position="72"/>
    </location>
</feature>
<feature type="transmembrane region" description="Helical" evidence="5">
    <location>
        <begin position="149"/>
        <end position="169"/>
    </location>
</feature>
<keyword evidence="4 5" id="KW-0472">Membrane</keyword>
<dbReference type="GO" id="GO:0016020">
    <property type="term" value="C:membrane"/>
    <property type="evidence" value="ECO:0007669"/>
    <property type="project" value="UniProtKB-SubCell"/>
</dbReference>
<evidence type="ECO:0000313" key="8">
    <source>
        <dbReference type="Proteomes" id="UP000255515"/>
    </source>
</evidence>
<sequence>MMVVLLILSVLVGVVLGIFFGKEEKIAKNFLILSAGFLIAICMNELFPSIYAAHTHSIGLWVLGGVVLQMFLENFTKGFEHGHIHQPTEKNILPIGLVIGLFIHAFIEGIPLANEKDLASPYLQGILVHNVPISFILGTFLFRHKKLSSYSWFIIGLFAIASPLGYWLGDFLPVSYIPYIMAIVGGIFLHISSVIIFESNKNHNIDWKKIGFVVLGIALATLFHFVGHEH</sequence>
<accession>A0A376C037</accession>
<dbReference type="AlphaFoldDB" id="A0A376C037"/>
<comment type="subcellular location">
    <subcellularLocation>
        <location evidence="1">Membrane</location>
        <topology evidence="1">Multi-pass membrane protein</topology>
    </subcellularLocation>
</comment>
<evidence type="ECO:0000313" key="9">
    <source>
        <dbReference type="Proteomes" id="UP000270205"/>
    </source>
</evidence>
<evidence type="ECO:0000313" key="7">
    <source>
        <dbReference type="EMBL" id="VDH04524.1"/>
    </source>
</evidence>
<dbReference type="EMBL" id="UFTJ01000002">
    <property type="protein sequence ID" value="SSZ55548.1"/>
    <property type="molecule type" value="Genomic_DNA"/>
</dbReference>
<feature type="transmembrane region" description="Helical" evidence="5">
    <location>
        <begin position="209"/>
        <end position="227"/>
    </location>
</feature>
<evidence type="ECO:0000256" key="1">
    <source>
        <dbReference type="ARBA" id="ARBA00004141"/>
    </source>
</evidence>
<keyword evidence="2 5" id="KW-0812">Transmembrane</keyword>
<gene>
    <name evidence="6" type="ORF">NCTC11661_00930</name>
    <name evidence="7" type="ORF">NCTC12929_01481</name>
</gene>
<reference evidence="6 8" key="1">
    <citation type="submission" date="2018-06" db="EMBL/GenBank/DDBJ databases">
        <authorList>
            <consortium name="Pathogen Informatics"/>
            <person name="Doyle S."/>
        </authorList>
    </citation>
    <scope>NUCLEOTIDE SEQUENCE [LARGE SCALE GENOMIC DNA]</scope>
    <source>
        <strain evidence="6 8">NCTC11661</strain>
    </source>
</reference>